<accession>A0ACC0J2I4</accession>
<gene>
    <name evidence="1" type="ORF">LOK49_LG01G03134</name>
</gene>
<dbReference type="Proteomes" id="UP001060215">
    <property type="component" value="Chromosome 1"/>
</dbReference>
<proteinExistence type="predicted"/>
<sequence length="190" mass="20931">MSDKFITVQMPHEGHVVFHPHIVYEGGRVNEIINCDIEKMSMFELRDHYYDLISGKGANIDMYYTWPSYSLDVGLKTIYSDVDVMKMLEAYRGLDYVVVYVEKGVDPIMVLSSNGELLLDPNGAKQGGNAIGGGDTEQGGNAICGGDIDIIDINLSGIDIIVDDIGNDSDDSQIRREGSMKSSQNQARKS</sequence>
<organism evidence="1 2">
    <name type="scientific">Camellia lanceoleosa</name>
    <dbReference type="NCBI Taxonomy" id="1840588"/>
    <lineage>
        <taxon>Eukaryota</taxon>
        <taxon>Viridiplantae</taxon>
        <taxon>Streptophyta</taxon>
        <taxon>Embryophyta</taxon>
        <taxon>Tracheophyta</taxon>
        <taxon>Spermatophyta</taxon>
        <taxon>Magnoliopsida</taxon>
        <taxon>eudicotyledons</taxon>
        <taxon>Gunneridae</taxon>
        <taxon>Pentapetalae</taxon>
        <taxon>asterids</taxon>
        <taxon>Ericales</taxon>
        <taxon>Theaceae</taxon>
        <taxon>Camellia</taxon>
    </lineage>
</organism>
<keyword evidence="2" id="KW-1185">Reference proteome</keyword>
<protein>
    <submittedName>
        <fullName evidence="1">Uncharacterized protein</fullName>
    </submittedName>
</protein>
<reference evidence="1 2" key="1">
    <citation type="journal article" date="2022" name="Plant J.">
        <title>Chromosome-level genome of Camellia lanceoleosa provides a valuable resource for understanding genome evolution and self-incompatibility.</title>
        <authorList>
            <person name="Gong W."/>
            <person name="Xiao S."/>
            <person name="Wang L."/>
            <person name="Liao Z."/>
            <person name="Chang Y."/>
            <person name="Mo W."/>
            <person name="Hu G."/>
            <person name="Li W."/>
            <person name="Zhao G."/>
            <person name="Zhu H."/>
            <person name="Hu X."/>
            <person name="Ji K."/>
            <person name="Xiang X."/>
            <person name="Song Q."/>
            <person name="Yuan D."/>
            <person name="Jin S."/>
            <person name="Zhang L."/>
        </authorList>
    </citation>
    <scope>NUCLEOTIDE SEQUENCE [LARGE SCALE GENOMIC DNA]</scope>
    <source>
        <strain evidence="1">SQ_2022a</strain>
    </source>
</reference>
<evidence type="ECO:0000313" key="2">
    <source>
        <dbReference type="Proteomes" id="UP001060215"/>
    </source>
</evidence>
<comment type="caution">
    <text evidence="1">The sequence shown here is derived from an EMBL/GenBank/DDBJ whole genome shotgun (WGS) entry which is preliminary data.</text>
</comment>
<dbReference type="EMBL" id="CM045758">
    <property type="protein sequence ID" value="KAI8032000.1"/>
    <property type="molecule type" value="Genomic_DNA"/>
</dbReference>
<evidence type="ECO:0000313" key="1">
    <source>
        <dbReference type="EMBL" id="KAI8032000.1"/>
    </source>
</evidence>
<name>A0ACC0J2I4_9ERIC</name>